<feature type="chain" id="PRO_5038369261" description="Gram-positive cocci surface proteins LPxTG domain-containing protein" evidence="3">
    <location>
        <begin position="36"/>
        <end position="220"/>
    </location>
</feature>
<accession>A0A5J4L8A2</accession>
<keyword evidence="5" id="KW-1185">Reference proteome</keyword>
<reference evidence="4 5" key="1">
    <citation type="submission" date="2019-10" db="EMBL/GenBank/DDBJ databases">
        <title>Whole genome shotgun sequence of Streptomyces angustmyceticus NBRC 3934.</title>
        <authorList>
            <person name="Hosoyama A."/>
            <person name="Ichikawa N."/>
            <person name="Kimura A."/>
            <person name="Kitahashi Y."/>
            <person name="Komaki H."/>
            <person name="Uohara A."/>
        </authorList>
    </citation>
    <scope>NUCLEOTIDE SEQUENCE [LARGE SCALE GENOMIC DNA]</scope>
    <source>
        <strain evidence="4 5">NBRC 3934</strain>
    </source>
</reference>
<dbReference type="EMBL" id="BLAG01000004">
    <property type="protein sequence ID" value="GES28081.1"/>
    <property type="molecule type" value="Genomic_DNA"/>
</dbReference>
<feature type="signal peptide" evidence="3">
    <location>
        <begin position="1"/>
        <end position="35"/>
    </location>
</feature>
<feature type="compositionally biased region" description="Low complexity" evidence="1">
    <location>
        <begin position="103"/>
        <end position="115"/>
    </location>
</feature>
<evidence type="ECO:0000256" key="1">
    <source>
        <dbReference type="SAM" id="MobiDB-lite"/>
    </source>
</evidence>
<keyword evidence="3" id="KW-0732">Signal</keyword>
<feature type="transmembrane region" description="Helical" evidence="2">
    <location>
        <begin position="184"/>
        <end position="204"/>
    </location>
</feature>
<sequence length="220" mass="21479">MAAPFAPGPFGRLCRGALLVALLTAVCAATGPARAVGGAAGTEERTGTGPSVTPMRCAFPDTTARDAAAGQPRHAGSGVVAPAGPLRALPEESARISGLRQSVPGPVAPAGHPAGRSAPSRSADGSGGPVRYPLPGPFRRLCAAGVPLTTADVPADAQRPGSATALTSKPAAKPAQAATGTKPLVFMGFGTMAGLTLLAGAGLVSGARRRRGSGPPPGRC</sequence>
<feature type="region of interest" description="Disordered" evidence="1">
    <location>
        <begin position="35"/>
        <end position="132"/>
    </location>
</feature>
<dbReference type="AlphaFoldDB" id="A0A5J4L8A2"/>
<dbReference type="Proteomes" id="UP000325598">
    <property type="component" value="Unassembled WGS sequence"/>
</dbReference>
<keyword evidence="2" id="KW-0472">Membrane</keyword>
<dbReference type="RefSeq" id="WP_086716997.1">
    <property type="nucleotide sequence ID" value="NZ_BLAG01000004.1"/>
</dbReference>
<evidence type="ECO:0008006" key="6">
    <source>
        <dbReference type="Google" id="ProtNLM"/>
    </source>
</evidence>
<evidence type="ECO:0000313" key="4">
    <source>
        <dbReference type="EMBL" id="GES28081.1"/>
    </source>
</evidence>
<keyword evidence="2" id="KW-1133">Transmembrane helix</keyword>
<evidence type="ECO:0000256" key="2">
    <source>
        <dbReference type="SAM" id="Phobius"/>
    </source>
</evidence>
<evidence type="ECO:0000313" key="5">
    <source>
        <dbReference type="Proteomes" id="UP000325598"/>
    </source>
</evidence>
<name>A0A5J4L8A2_9ACTN</name>
<dbReference type="GeneID" id="96749531"/>
<proteinExistence type="predicted"/>
<organism evidence="4 5">
    <name type="scientific">Streptomyces angustmyceticus</name>
    <dbReference type="NCBI Taxonomy" id="285578"/>
    <lineage>
        <taxon>Bacteria</taxon>
        <taxon>Bacillati</taxon>
        <taxon>Actinomycetota</taxon>
        <taxon>Actinomycetes</taxon>
        <taxon>Kitasatosporales</taxon>
        <taxon>Streptomycetaceae</taxon>
        <taxon>Streptomyces</taxon>
    </lineage>
</organism>
<keyword evidence="2" id="KW-0812">Transmembrane</keyword>
<gene>
    <name evidence="4" type="ORF">San01_05680</name>
</gene>
<comment type="caution">
    <text evidence="4">The sequence shown here is derived from an EMBL/GenBank/DDBJ whole genome shotgun (WGS) entry which is preliminary data.</text>
</comment>
<dbReference type="OrthoDB" id="9814966at2"/>
<feature type="region of interest" description="Disordered" evidence="1">
    <location>
        <begin position="152"/>
        <end position="176"/>
    </location>
</feature>
<evidence type="ECO:0000256" key="3">
    <source>
        <dbReference type="SAM" id="SignalP"/>
    </source>
</evidence>
<protein>
    <recommendedName>
        <fullName evidence="6">Gram-positive cocci surface proteins LPxTG domain-containing protein</fullName>
    </recommendedName>
</protein>